<organism evidence="9 10">
    <name type="scientific">Eremothecium gossypii (strain ATCC 10895 / CBS 109.51 / FGSC 9923 / NRRL Y-1056)</name>
    <name type="common">Yeast</name>
    <name type="synonym">Ashbya gossypii</name>
    <dbReference type="NCBI Taxonomy" id="284811"/>
    <lineage>
        <taxon>Eukaryota</taxon>
        <taxon>Fungi</taxon>
        <taxon>Dikarya</taxon>
        <taxon>Ascomycota</taxon>
        <taxon>Saccharomycotina</taxon>
        <taxon>Saccharomycetes</taxon>
        <taxon>Saccharomycetales</taxon>
        <taxon>Saccharomycetaceae</taxon>
        <taxon>Eremothecium</taxon>
    </lineage>
</organism>
<evidence type="ECO:0000313" key="10">
    <source>
        <dbReference type="Proteomes" id="UP000000591"/>
    </source>
</evidence>
<keyword evidence="7" id="KW-0030">Aminoacyl-tRNA synthetase</keyword>
<keyword evidence="10" id="KW-1185">Reference proteome</keyword>
<dbReference type="PANTHER" id="PTHR22594">
    <property type="entry name" value="ASPARTYL/LYSYL-TRNA SYNTHETASE"/>
    <property type="match status" value="1"/>
</dbReference>
<evidence type="ECO:0000256" key="7">
    <source>
        <dbReference type="ARBA" id="ARBA00023146"/>
    </source>
</evidence>
<keyword evidence="5" id="KW-0067">ATP-binding</keyword>
<keyword evidence="3" id="KW-0436">Ligase</keyword>
<dbReference type="InParanoid" id="Q757R6"/>
<evidence type="ECO:0000256" key="6">
    <source>
        <dbReference type="ARBA" id="ARBA00022917"/>
    </source>
</evidence>
<dbReference type="FunCoup" id="Q757R6">
    <property type="interactions" value="504"/>
</dbReference>
<dbReference type="InterPro" id="IPR002312">
    <property type="entry name" value="Asp/Asn-tRNA-synth_IIb"/>
</dbReference>
<evidence type="ECO:0000259" key="8">
    <source>
        <dbReference type="PROSITE" id="PS50862"/>
    </source>
</evidence>
<dbReference type="InterPro" id="IPR006195">
    <property type="entry name" value="aa-tRNA-synth_II"/>
</dbReference>
<comment type="similarity">
    <text evidence="1">Belongs to the class-II aminoacyl-tRNA synthetase family.</text>
</comment>
<keyword evidence="6" id="KW-0648">Protein biosynthesis</keyword>
<dbReference type="EC" id="6.1.1.22" evidence="2"/>
<dbReference type="eggNOG" id="KOG0554">
    <property type="taxonomic scope" value="Eukaryota"/>
</dbReference>
<dbReference type="InterPro" id="IPR045864">
    <property type="entry name" value="aa-tRNA-synth_II/BPL/LPL"/>
</dbReference>
<sequence>MLAPFRPRRYSAITSPLRTITVRDLLQLQDAPKQPLDVQGRVRSFRAMKNASFLDLEDGSSKNALKVVISHHGRPNPVTLKTGQSVAVRDAMWKWTPDRQQAFELACQPTDVQVIGDVTDEYPLQKKYVSLKHLRQWPLWKHRTQYLGGLLRFRSHIEATLTQILTQEGIYKVPPPVVTSGDCEGAGELFHVEANSLRASQRKYFGTNAYLTVSAQMHLEVIALALGRVWALTPCFRAEESDTSRHLSEFWMLEAELCFVQDVTQLTGFVQKLIQELARTLLQRQDELLPGMVPQEGAESRETVLARWQSLIEHPWHTVTYTEAIQVLQRQHDLSPFVHAPQWGAALQSEHEKWLAGAHFGGPVFVTDYPRECKAFYMRLNDDKKTFACFDLLFPEMGEVMGGSIREERYDALLREMTSRNMNIAELDWYLQLRRQGSAPHGGFGLGMERLISWLYGNHNVRDAIGFYRSATSTIEL</sequence>
<evidence type="ECO:0000313" key="9">
    <source>
        <dbReference type="EMBL" id="AAS52631.1"/>
    </source>
</evidence>
<dbReference type="NCBIfam" id="NF003037">
    <property type="entry name" value="PRK03932.1"/>
    <property type="match status" value="1"/>
</dbReference>
<dbReference type="SUPFAM" id="SSF55681">
    <property type="entry name" value="Class II aaRS and biotin synthetases"/>
    <property type="match status" value="1"/>
</dbReference>
<evidence type="ECO:0000256" key="5">
    <source>
        <dbReference type="ARBA" id="ARBA00022840"/>
    </source>
</evidence>
<evidence type="ECO:0000256" key="1">
    <source>
        <dbReference type="ARBA" id="ARBA00008226"/>
    </source>
</evidence>
<dbReference type="AlphaFoldDB" id="Q757R6"/>
<dbReference type="GO" id="GO:0005739">
    <property type="term" value="C:mitochondrion"/>
    <property type="evidence" value="ECO:0000318"/>
    <property type="project" value="GO_Central"/>
</dbReference>
<dbReference type="PRINTS" id="PR01042">
    <property type="entry name" value="TRNASYNTHASP"/>
</dbReference>
<dbReference type="PROSITE" id="PS50862">
    <property type="entry name" value="AA_TRNA_LIGASE_II"/>
    <property type="match status" value="1"/>
</dbReference>
<dbReference type="GeneID" id="4621000"/>
<dbReference type="NCBIfam" id="TIGR00457">
    <property type="entry name" value="asnS"/>
    <property type="match status" value="1"/>
</dbReference>
<dbReference type="RefSeq" id="NP_984807.1">
    <property type="nucleotide sequence ID" value="NM_210161.1"/>
</dbReference>
<accession>Q757R6</accession>
<dbReference type="STRING" id="284811.Q757R6"/>
<feature type="domain" description="Aminoacyl-transfer RNA synthetases class-II family profile" evidence="8">
    <location>
        <begin position="151"/>
        <end position="463"/>
    </location>
</feature>
<dbReference type="InterPro" id="IPR004522">
    <property type="entry name" value="Asn-tRNA-ligase"/>
</dbReference>
<dbReference type="KEGG" id="ago:AGOS_AEL054C"/>
<dbReference type="CDD" id="cd04318">
    <property type="entry name" value="EcAsnRS_like_N"/>
    <property type="match status" value="1"/>
</dbReference>
<name>Q757R6_EREGS</name>
<dbReference type="Gene3D" id="3.30.930.10">
    <property type="entry name" value="Bira Bifunctional Protein, Domain 2"/>
    <property type="match status" value="1"/>
</dbReference>
<dbReference type="OMA" id="PEMAFYD"/>
<dbReference type="GO" id="GO:0004816">
    <property type="term" value="F:asparagine-tRNA ligase activity"/>
    <property type="evidence" value="ECO:0000318"/>
    <property type="project" value="GO_Central"/>
</dbReference>
<dbReference type="HOGENOM" id="CLU_004553_2_0_1"/>
<dbReference type="Pfam" id="PF00152">
    <property type="entry name" value="tRNA-synt_2"/>
    <property type="match status" value="1"/>
</dbReference>
<dbReference type="InterPro" id="IPR004364">
    <property type="entry name" value="Aa-tRNA-synt_II"/>
</dbReference>
<gene>
    <name evidence="9" type="ORF">AGOS_AEL054C</name>
</gene>
<dbReference type="GO" id="GO:0006421">
    <property type="term" value="P:asparaginyl-tRNA aminoacylation"/>
    <property type="evidence" value="ECO:0000318"/>
    <property type="project" value="GO_Central"/>
</dbReference>
<dbReference type="EMBL" id="AE016818">
    <property type="protein sequence ID" value="AAS52631.1"/>
    <property type="molecule type" value="Genomic_DNA"/>
</dbReference>
<dbReference type="Proteomes" id="UP000000591">
    <property type="component" value="Chromosome V"/>
</dbReference>
<dbReference type="GO" id="GO:0005524">
    <property type="term" value="F:ATP binding"/>
    <property type="evidence" value="ECO:0007669"/>
    <property type="project" value="UniProtKB-KW"/>
</dbReference>
<proteinExistence type="inferred from homology"/>
<evidence type="ECO:0000256" key="2">
    <source>
        <dbReference type="ARBA" id="ARBA00012816"/>
    </source>
</evidence>
<evidence type="ECO:0000256" key="4">
    <source>
        <dbReference type="ARBA" id="ARBA00022741"/>
    </source>
</evidence>
<protein>
    <recommendedName>
        <fullName evidence="2">asparagine--tRNA ligase</fullName>
        <ecNumber evidence="2">6.1.1.22</ecNumber>
    </recommendedName>
</protein>
<evidence type="ECO:0000256" key="3">
    <source>
        <dbReference type="ARBA" id="ARBA00022598"/>
    </source>
</evidence>
<dbReference type="PANTHER" id="PTHR22594:SF34">
    <property type="entry name" value="ASPARAGINE--TRNA LIGASE, MITOCHONDRIAL-RELATED"/>
    <property type="match status" value="1"/>
</dbReference>
<keyword evidence="4" id="KW-0547">Nucleotide-binding</keyword>
<dbReference type="OrthoDB" id="43906at2759"/>
<reference evidence="9 10" key="1">
    <citation type="journal article" date="2004" name="Science">
        <title>The Ashbya gossypii genome as a tool for mapping the ancient Saccharomyces cerevisiae genome.</title>
        <authorList>
            <person name="Dietrich F.S."/>
            <person name="Voegeli S."/>
            <person name="Brachat S."/>
            <person name="Lerch A."/>
            <person name="Gates K."/>
            <person name="Steiner S."/>
            <person name="Mohr C."/>
            <person name="Pohlmann R."/>
            <person name="Luedi P."/>
            <person name="Choi S."/>
            <person name="Wing R.A."/>
            <person name="Flavier A."/>
            <person name="Gaffney T.D."/>
            <person name="Philippsen P."/>
        </authorList>
    </citation>
    <scope>NUCLEOTIDE SEQUENCE [LARGE SCALE GENOMIC DNA]</scope>
    <source>
        <strain evidence="10">ATCC 10895 / CBS 109.51 / FGSC 9923 / NRRL Y-1056</strain>
    </source>
</reference>
<reference evidence="10" key="2">
    <citation type="journal article" date="2013" name="G3 (Bethesda)">
        <title>Genomes of Ashbya fungi isolated from insects reveal four mating-type loci, numerous translocations, lack of transposons, and distinct gene duplications.</title>
        <authorList>
            <person name="Dietrich F.S."/>
            <person name="Voegeli S."/>
            <person name="Kuo S."/>
            <person name="Philippsen P."/>
        </authorList>
    </citation>
    <scope>GENOME REANNOTATION</scope>
    <source>
        <strain evidence="10">ATCC 10895 / CBS 109.51 / FGSC 9923 / NRRL Y-1056</strain>
    </source>
</reference>